<dbReference type="Proteomes" id="UP000237822">
    <property type="component" value="Unassembled WGS sequence"/>
</dbReference>
<dbReference type="Pfam" id="PF08279">
    <property type="entry name" value="HTH_11"/>
    <property type="match status" value="1"/>
</dbReference>
<gene>
    <name evidence="5" type="ORF">BCF74_1198</name>
</gene>
<dbReference type="InterPro" id="IPR028349">
    <property type="entry name" value="PafC-like"/>
</dbReference>
<dbReference type="InterPro" id="IPR051534">
    <property type="entry name" value="CBASS_pafABC_assoc_protein"/>
</dbReference>
<dbReference type="PROSITE" id="PS00894">
    <property type="entry name" value="HTH_DEOR_1"/>
    <property type="match status" value="1"/>
</dbReference>
<keyword evidence="1" id="KW-0805">Transcription regulation</keyword>
<dbReference type="PROSITE" id="PS51000">
    <property type="entry name" value="HTH_DEOR_2"/>
    <property type="match status" value="1"/>
</dbReference>
<evidence type="ECO:0000256" key="3">
    <source>
        <dbReference type="ARBA" id="ARBA00023163"/>
    </source>
</evidence>
<dbReference type="GO" id="GO:0003677">
    <property type="term" value="F:DNA binding"/>
    <property type="evidence" value="ECO:0007669"/>
    <property type="project" value="UniProtKB-KW"/>
</dbReference>
<dbReference type="SUPFAM" id="SSF46785">
    <property type="entry name" value="Winged helix' DNA-binding domain"/>
    <property type="match status" value="1"/>
</dbReference>
<comment type="caution">
    <text evidence="5">The sequence shown here is derived from an EMBL/GenBank/DDBJ whole genome shotgun (WGS) entry which is preliminary data.</text>
</comment>
<dbReference type="OrthoDB" id="8555652at2"/>
<dbReference type="PIRSF" id="PIRSF016838">
    <property type="entry name" value="PafC"/>
    <property type="match status" value="1"/>
</dbReference>
<dbReference type="AlphaFoldDB" id="A0A2T0UEB1"/>
<organism evidence="5 6">
    <name type="scientific">Knoellia remsis</name>
    <dbReference type="NCBI Taxonomy" id="407159"/>
    <lineage>
        <taxon>Bacteria</taxon>
        <taxon>Bacillati</taxon>
        <taxon>Actinomycetota</taxon>
        <taxon>Actinomycetes</taxon>
        <taxon>Micrococcales</taxon>
        <taxon>Intrasporangiaceae</taxon>
        <taxon>Knoellia</taxon>
    </lineage>
</organism>
<sequence length="324" mass="35329">MANTSSRTLRLLSLLQTHRFWPGSELAGRLEVSERTLRRDIERLRELGYPVDATRGVDGGYQLAAGAAMPPLTVEEDEAIAMAVALGSAAHQGSGPLAEASLSALSKVVQVLPAKLKRRAEALRAATVDSPFAPAPEVSAEVLATLSQCIRDGERLRFRYTAAGGAAAGEDRGRHVEPHQLVTVGRRWYLAAYDLERFDWRSFRLDRLSAPMGTRARFRRREIPGGDAASFVRQGLSQRDRGQQVTALVHAPATEVEERIGRWAQVTPVGRATCRVEMDASQPQWALLGLGVVGAPFEVEDAPEDLVRALDDWATRFTAAATAR</sequence>
<dbReference type="PANTHER" id="PTHR34580">
    <property type="match status" value="1"/>
</dbReference>
<keyword evidence="2" id="KW-0238">DNA-binding</keyword>
<proteinExistence type="predicted"/>
<dbReference type="Gene3D" id="1.10.10.10">
    <property type="entry name" value="Winged helix-like DNA-binding domain superfamily/Winged helix DNA-binding domain"/>
    <property type="match status" value="1"/>
</dbReference>
<evidence type="ECO:0000256" key="2">
    <source>
        <dbReference type="ARBA" id="ARBA00023125"/>
    </source>
</evidence>
<dbReference type="InterPro" id="IPR013196">
    <property type="entry name" value="HTH_11"/>
</dbReference>
<dbReference type="PANTHER" id="PTHR34580:SF3">
    <property type="entry name" value="PROTEIN PAFB"/>
    <property type="match status" value="1"/>
</dbReference>
<feature type="domain" description="HTH deoR-type" evidence="4">
    <location>
        <begin position="4"/>
        <end position="63"/>
    </location>
</feature>
<evidence type="ECO:0000313" key="6">
    <source>
        <dbReference type="Proteomes" id="UP000237822"/>
    </source>
</evidence>
<dbReference type="PROSITE" id="PS52050">
    <property type="entry name" value="WYL"/>
    <property type="match status" value="1"/>
</dbReference>
<dbReference type="InterPro" id="IPR018356">
    <property type="entry name" value="Tscrpt_reg_HTH_DeoR_CS"/>
</dbReference>
<evidence type="ECO:0000259" key="4">
    <source>
        <dbReference type="PROSITE" id="PS51000"/>
    </source>
</evidence>
<dbReference type="RefSeq" id="WP_106298119.1">
    <property type="nucleotide sequence ID" value="NZ_PVTI01000019.1"/>
</dbReference>
<dbReference type="InterPro" id="IPR036390">
    <property type="entry name" value="WH_DNA-bd_sf"/>
</dbReference>
<dbReference type="InterPro" id="IPR036388">
    <property type="entry name" value="WH-like_DNA-bd_sf"/>
</dbReference>
<name>A0A2T0UEB1_9MICO</name>
<dbReference type="InterPro" id="IPR001034">
    <property type="entry name" value="DeoR_HTH"/>
</dbReference>
<keyword evidence="6" id="KW-1185">Reference proteome</keyword>
<evidence type="ECO:0000256" key="1">
    <source>
        <dbReference type="ARBA" id="ARBA00023015"/>
    </source>
</evidence>
<reference evidence="5 6" key="1">
    <citation type="submission" date="2018-03" db="EMBL/GenBank/DDBJ databases">
        <title>Genomic Encyclopedia of Archaeal and Bacterial Type Strains, Phase II (KMG-II): from individual species to whole genera.</title>
        <authorList>
            <person name="Goeker M."/>
        </authorList>
    </citation>
    <scope>NUCLEOTIDE SEQUENCE [LARGE SCALE GENOMIC DNA]</scope>
    <source>
        <strain evidence="5 6">ATCC BAA-1496</strain>
    </source>
</reference>
<dbReference type="GO" id="GO:0003700">
    <property type="term" value="F:DNA-binding transcription factor activity"/>
    <property type="evidence" value="ECO:0007669"/>
    <property type="project" value="InterPro"/>
</dbReference>
<accession>A0A2T0UEB1</accession>
<evidence type="ECO:0000313" key="5">
    <source>
        <dbReference type="EMBL" id="PRY56291.1"/>
    </source>
</evidence>
<dbReference type="InterPro" id="IPR026881">
    <property type="entry name" value="WYL_dom"/>
</dbReference>
<protein>
    <submittedName>
        <fullName evidence="5">HTH domain-containing protein</fullName>
    </submittedName>
</protein>
<dbReference type="Pfam" id="PF13280">
    <property type="entry name" value="WYL"/>
    <property type="match status" value="1"/>
</dbReference>
<dbReference type="EMBL" id="PVTI01000019">
    <property type="protein sequence ID" value="PRY56291.1"/>
    <property type="molecule type" value="Genomic_DNA"/>
</dbReference>
<keyword evidence="3" id="KW-0804">Transcription</keyword>